<sequence length="60" mass="6280">MAGSPNNFDPPRARGHVLERMQISQAAHPYRWGGAFGGIAGLLVGPAFLLGLVLVDLPGI</sequence>
<evidence type="ECO:0000313" key="3">
    <source>
        <dbReference type="Proteomes" id="UP000292235"/>
    </source>
</evidence>
<feature type="transmembrane region" description="Helical" evidence="1">
    <location>
        <begin position="35"/>
        <end position="55"/>
    </location>
</feature>
<accession>A0A4V0ZKE4</accession>
<dbReference type="EMBL" id="CP036455">
    <property type="protein sequence ID" value="QBI56692.1"/>
    <property type="molecule type" value="Genomic_DNA"/>
</dbReference>
<gene>
    <name evidence="2" type="ORF">EKD16_24750</name>
</gene>
<keyword evidence="1" id="KW-1133">Transmembrane helix</keyword>
<organism evidence="2 3">
    <name type="scientific">Streptomonospora litoralis</name>
    <dbReference type="NCBI Taxonomy" id="2498135"/>
    <lineage>
        <taxon>Bacteria</taxon>
        <taxon>Bacillati</taxon>
        <taxon>Actinomycetota</taxon>
        <taxon>Actinomycetes</taxon>
        <taxon>Streptosporangiales</taxon>
        <taxon>Nocardiopsidaceae</taxon>
        <taxon>Streptomonospora</taxon>
    </lineage>
</organism>
<name>A0A4V0ZKE4_9ACTN</name>
<dbReference type="Proteomes" id="UP000292235">
    <property type="component" value="Chromosome"/>
</dbReference>
<keyword evidence="1" id="KW-0472">Membrane</keyword>
<proteinExistence type="predicted"/>
<reference evidence="2 3" key="1">
    <citation type="submission" date="2019-02" db="EMBL/GenBank/DDBJ databases">
        <authorList>
            <person name="Khodamoradi S."/>
            <person name="Hahnke R.L."/>
            <person name="Kaempfer P."/>
            <person name="Schumann P."/>
            <person name="Rohde M."/>
            <person name="Steinert M."/>
            <person name="Luzhetskyy A."/>
            <person name="Wink J."/>
            <person name="Ruckert C."/>
        </authorList>
    </citation>
    <scope>NUCLEOTIDE SEQUENCE [LARGE SCALE GENOMIC DNA]</scope>
    <source>
        <strain evidence="2 3">M2</strain>
    </source>
</reference>
<dbReference type="KEGG" id="strr:EKD16_24750"/>
<keyword evidence="1" id="KW-0812">Transmembrane</keyword>
<evidence type="ECO:0000256" key="1">
    <source>
        <dbReference type="SAM" id="Phobius"/>
    </source>
</evidence>
<dbReference type="AlphaFoldDB" id="A0A4V0ZKE4"/>
<keyword evidence="3" id="KW-1185">Reference proteome</keyword>
<protein>
    <submittedName>
        <fullName evidence="2">Uncharacterized protein</fullName>
    </submittedName>
</protein>
<dbReference type="RefSeq" id="WP_165498658.1">
    <property type="nucleotide sequence ID" value="NZ_CP036455.1"/>
</dbReference>
<evidence type="ECO:0000313" key="2">
    <source>
        <dbReference type="EMBL" id="QBI56692.1"/>
    </source>
</evidence>